<comment type="caution">
    <text evidence="2">The sequence shown here is derived from an EMBL/GenBank/DDBJ whole genome shotgun (WGS) entry which is preliminary data.</text>
</comment>
<dbReference type="Proteomes" id="UP000289650">
    <property type="component" value="Unassembled WGS sequence"/>
</dbReference>
<protein>
    <recommendedName>
        <fullName evidence="4">SWIM-type domain-containing protein</fullName>
    </recommendedName>
</protein>
<dbReference type="EMBL" id="QWEX01000002">
    <property type="protein sequence ID" value="RXV67290.1"/>
    <property type="molecule type" value="Genomic_DNA"/>
</dbReference>
<evidence type="ECO:0008006" key="4">
    <source>
        <dbReference type="Google" id="ProtNLM"/>
    </source>
</evidence>
<organism evidence="2 3">
    <name type="scientific">Burkholderia stabilis</name>
    <dbReference type="NCBI Taxonomy" id="95485"/>
    <lineage>
        <taxon>Bacteria</taxon>
        <taxon>Pseudomonadati</taxon>
        <taxon>Pseudomonadota</taxon>
        <taxon>Betaproteobacteria</taxon>
        <taxon>Burkholderiales</taxon>
        <taxon>Burkholderiaceae</taxon>
        <taxon>Burkholderia</taxon>
        <taxon>Burkholderia cepacia complex</taxon>
    </lineage>
</organism>
<name>A0A4Q2AEG6_9BURK</name>
<feature type="chain" id="PRO_5020245898" description="SWIM-type domain-containing protein" evidence="1">
    <location>
        <begin position="24"/>
        <end position="59"/>
    </location>
</feature>
<feature type="signal peptide" evidence="1">
    <location>
        <begin position="1"/>
        <end position="23"/>
    </location>
</feature>
<proteinExistence type="predicted"/>
<keyword evidence="1" id="KW-0732">Signal</keyword>
<reference evidence="2 3" key="1">
    <citation type="submission" date="2018-08" db="EMBL/GenBank/DDBJ databases">
        <title>Mountain-cultivated ginseng endophyte, Burkholderia stabilis and its activity against ginseng root rot disease.</title>
        <authorList>
            <person name="Tapan Kumar M."/>
            <person name="Bae H."/>
            <person name="Shanmugam G."/>
            <person name="Jeon J."/>
        </authorList>
    </citation>
    <scope>NUCLEOTIDE SEQUENCE [LARGE SCALE GENOMIC DNA]</scope>
    <source>
        <strain evidence="2 3">EB159</strain>
    </source>
</reference>
<evidence type="ECO:0000256" key="1">
    <source>
        <dbReference type="SAM" id="SignalP"/>
    </source>
</evidence>
<dbReference type="AlphaFoldDB" id="A0A4Q2AEG6"/>
<evidence type="ECO:0000313" key="3">
    <source>
        <dbReference type="Proteomes" id="UP000289650"/>
    </source>
</evidence>
<gene>
    <name evidence="2" type="ORF">D1006_18550</name>
</gene>
<accession>A0A4Q2AEG6</accession>
<sequence>MMRMLRRWSACVSLARTARCAAASGTQCGCAASRSGTLCTHVRRRASPIRVARSRHACM</sequence>
<evidence type="ECO:0000313" key="2">
    <source>
        <dbReference type="EMBL" id="RXV67290.1"/>
    </source>
</evidence>